<sequence length="392" mass="43201">MQVVIPFCSLLLSLVSLVDTAAGEEPERTVDINELRTYVANGEGAATEGLVNFAMGAYSYDGRDEITLSFWKNNTPYCLVDPGVGSSAASSREIAQIARCSANDSRQRWKIANGVMRTRFSLVRPRNPSLERTWSKGKFKSVLTGRCLYFSRYNSASQRLEADIYPDGYRAFGPIYLAPCRDSIDPEGPDMDSVTIDPYDNLGREYIYPSFGNLNDSNTWSCPENTTQTIMVPETRSNPYTTFTEALWGCALWQFDWESTGSRIAFALPSPRLEWIMAIADAQKCFCDKDEAWRAAKCAYQNAKKALDAYNFCKSVPLVNIGSDIVTGALADTINKCNELRKADQPVVPADPGSAKDIDYSNCTAAVTALGFIQANGVRPCPTIDPQAPVTC</sequence>
<evidence type="ECO:0000256" key="1">
    <source>
        <dbReference type="SAM" id="SignalP"/>
    </source>
</evidence>
<keyword evidence="3" id="KW-1185">Reference proteome</keyword>
<organism evidence="2 3">
    <name type="scientific">Drechslerella dactyloides</name>
    <name type="common">Nematode-trapping fungus</name>
    <name type="synonym">Arthrobotrys dactyloides</name>
    <dbReference type="NCBI Taxonomy" id="74499"/>
    <lineage>
        <taxon>Eukaryota</taxon>
        <taxon>Fungi</taxon>
        <taxon>Dikarya</taxon>
        <taxon>Ascomycota</taxon>
        <taxon>Pezizomycotina</taxon>
        <taxon>Orbiliomycetes</taxon>
        <taxon>Orbiliales</taxon>
        <taxon>Orbiliaceae</taxon>
        <taxon>Drechslerella</taxon>
    </lineage>
</organism>
<evidence type="ECO:0008006" key="4">
    <source>
        <dbReference type="Google" id="ProtNLM"/>
    </source>
</evidence>
<dbReference type="Proteomes" id="UP001221413">
    <property type="component" value="Unassembled WGS sequence"/>
</dbReference>
<gene>
    <name evidence="2" type="ORF">Dda_5452</name>
</gene>
<comment type="caution">
    <text evidence="2">The sequence shown here is derived from an EMBL/GenBank/DDBJ whole genome shotgun (WGS) entry which is preliminary data.</text>
</comment>
<dbReference type="EMBL" id="JAQGDS010000006">
    <property type="protein sequence ID" value="KAJ6259810.1"/>
    <property type="molecule type" value="Genomic_DNA"/>
</dbReference>
<evidence type="ECO:0000313" key="3">
    <source>
        <dbReference type="Proteomes" id="UP001221413"/>
    </source>
</evidence>
<protein>
    <recommendedName>
        <fullName evidence="4">Secreted protein</fullName>
    </recommendedName>
</protein>
<proteinExistence type="predicted"/>
<name>A0AAD6NIV2_DREDA</name>
<evidence type="ECO:0000313" key="2">
    <source>
        <dbReference type="EMBL" id="KAJ6259810.1"/>
    </source>
</evidence>
<reference evidence="2" key="1">
    <citation type="submission" date="2023-01" db="EMBL/GenBank/DDBJ databases">
        <title>The chitinases involved in constricting ring structure development in the nematode-trapping fungus Drechslerella dactyloides.</title>
        <authorList>
            <person name="Wang R."/>
            <person name="Zhang L."/>
            <person name="Tang P."/>
            <person name="Li S."/>
            <person name="Liang L."/>
        </authorList>
    </citation>
    <scope>NUCLEOTIDE SEQUENCE</scope>
    <source>
        <strain evidence="2">YMF1.00031</strain>
    </source>
</reference>
<dbReference type="AlphaFoldDB" id="A0AAD6NIV2"/>
<feature type="chain" id="PRO_5042239377" description="Secreted protein" evidence="1">
    <location>
        <begin position="24"/>
        <end position="392"/>
    </location>
</feature>
<accession>A0AAD6NIV2</accession>
<keyword evidence="1" id="KW-0732">Signal</keyword>
<feature type="signal peptide" evidence="1">
    <location>
        <begin position="1"/>
        <end position="23"/>
    </location>
</feature>